<accession>A0A0C3HW89</accession>
<evidence type="ECO:0000313" key="1">
    <source>
        <dbReference type="EMBL" id="KIN07180.1"/>
    </source>
</evidence>
<organism evidence="1 2">
    <name type="scientific">Oidiodendron maius (strain Zn)</name>
    <dbReference type="NCBI Taxonomy" id="913774"/>
    <lineage>
        <taxon>Eukaryota</taxon>
        <taxon>Fungi</taxon>
        <taxon>Dikarya</taxon>
        <taxon>Ascomycota</taxon>
        <taxon>Pezizomycotina</taxon>
        <taxon>Leotiomycetes</taxon>
        <taxon>Leotiomycetes incertae sedis</taxon>
        <taxon>Myxotrichaceae</taxon>
        <taxon>Oidiodendron</taxon>
    </lineage>
</organism>
<proteinExistence type="predicted"/>
<sequence length="432" mass="48409">MIFKPVYLGRFPDLCLREKDIFRVPVEAGAQRARQLMPKIYTSASLVLGWLGNQDNMELMPAGLAIKILGDAFRSRGWDPLLGHELAIRNTQKPESVPDHIWFKFRPPESTEFTGIRNITRFGAASALHMSQSTAATVNDRVTTSLHISEIGGTLLATDPRDHIYGLLGLCSLPIQPRIPFASLSGPILSLAVVRFRSLERIGGCPTLKNLKEGEVKTWCQAFVLRHPSYPNQTIPALWVLFLVAMRMQALVFDTSTVLLLQHFILSLQYAVPEHNAQRIRPPHTIRTPEVKGLSVGVRLDGSHNPEFTIFVSPDVGYQTPGQSLEKRMFEVKARLVLVLERKINSRLFETDGGFLGMGPKYCEQEDIVCLVDGYEDLVLLRKSSDRYQYIGPCMVLGLSSTYIKNQLGAGKLKVEIVELVRRLLGFDEKSL</sequence>
<dbReference type="HOGENOM" id="CLU_634756_0_0_1"/>
<gene>
    <name evidence="1" type="ORF">OIDMADRAFT_22076</name>
</gene>
<reference evidence="1 2" key="1">
    <citation type="submission" date="2014-04" db="EMBL/GenBank/DDBJ databases">
        <authorList>
            <consortium name="DOE Joint Genome Institute"/>
            <person name="Kuo A."/>
            <person name="Martino E."/>
            <person name="Perotto S."/>
            <person name="Kohler A."/>
            <person name="Nagy L.G."/>
            <person name="Floudas D."/>
            <person name="Copeland A."/>
            <person name="Barry K.W."/>
            <person name="Cichocki N."/>
            <person name="Veneault-Fourrey C."/>
            <person name="LaButti K."/>
            <person name="Lindquist E.A."/>
            <person name="Lipzen A."/>
            <person name="Lundell T."/>
            <person name="Morin E."/>
            <person name="Murat C."/>
            <person name="Sun H."/>
            <person name="Tunlid A."/>
            <person name="Henrissat B."/>
            <person name="Grigoriev I.V."/>
            <person name="Hibbett D.S."/>
            <person name="Martin F."/>
            <person name="Nordberg H.P."/>
            <person name="Cantor M.N."/>
            <person name="Hua S.X."/>
        </authorList>
    </citation>
    <scope>NUCLEOTIDE SEQUENCE [LARGE SCALE GENOMIC DNA]</scope>
    <source>
        <strain evidence="1 2">Zn</strain>
    </source>
</reference>
<dbReference type="EMBL" id="KN832870">
    <property type="protein sequence ID" value="KIN07180.1"/>
    <property type="molecule type" value="Genomic_DNA"/>
</dbReference>
<evidence type="ECO:0000313" key="2">
    <source>
        <dbReference type="Proteomes" id="UP000054321"/>
    </source>
</evidence>
<keyword evidence="2" id="KW-1185">Reference proteome</keyword>
<name>A0A0C3HW89_OIDMZ</name>
<protein>
    <recommendedName>
        <fullName evidence="3">Heterokaryon incompatibility domain-containing protein</fullName>
    </recommendedName>
</protein>
<dbReference type="InterPro" id="IPR052895">
    <property type="entry name" value="HetReg/Transcr_Mod"/>
</dbReference>
<dbReference type="OrthoDB" id="5386682at2759"/>
<dbReference type="PANTHER" id="PTHR24148">
    <property type="entry name" value="ANKYRIN REPEAT DOMAIN-CONTAINING PROTEIN 39 HOMOLOG-RELATED"/>
    <property type="match status" value="1"/>
</dbReference>
<reference evidence="2" key="2">
    <citation type="submission" date="2015-01" db="EMBL/GenBank/DDBJ databases">
        <title>Evolutionary Origins and Diversification of the Mycorrhizal Mutualists.</title>
        <authorList>
            <consortium name="DOE Joint Genome Institute"/>
            <consortium name="Mycorrhizal Genomics Consortium"/>
            <person name="Kohler A."/>
            <person name="Kuo A."/>
            <person name="Nagy L.G."/>
            <person name="Floudas D."/>
            <person name="Copeland A."/>
            <person name="Barry K.W."/>
            <person name="Cichocki N."/>
            <person name="Veneault-Fourrey C."/>
            <person name="LaButti K."/>
            <person name="Lindquist E.A."/>
            <person name="Lipzen A."/>
            <person name="Lundell T."/>
            <person name="Morin E."/>
            <person name="Murat C."/>
            <person name="Riley R."/>
            <person name="Ohm R."/>
            <person name="Sun H."/>
            <person name="Tunlid A."/>
            <person name="Henrissat B."/>
            <person name="Grigoriev I.V."/>
            <person name="Hibbett D.S."/>
            <person name="Martin F."/>
        </authorList>
    </citation>
    <scope>NUCLEOTIDE SEQUENCE [LARGE SCALE GENOMIC DNA]</scope>
    <source>
        <strain evidence="2">Zn</strain>
    </source>
</reference>
<dbReference type="Proteomes" id="UP000054321">
    <property type="component" value="Unassembled WGS sequence"/>
</dbReference>
<evidence type="ECO:0008006" key="3">
    <source>
        <dbReference type="Google" id="ProtNLM"/>
    </source>
</evidence>
<dbReference type="AlphaFoldDB" id="A0A0C3HW89"/>
<dbReference type="InParanoid" id="A0A0C3HW89"/>
<dbReference type="PANTHER" id="PTHR24148:SF73">
    <property type="entry name" value="HET DOMAIN PROTEIN (AFU_ORTHOLOGUE AFUA_8G01020)"/>
    <property type="match status" value="1"/>
</dbReference>